<dbReference type="PANTHER" id="PTHR21421:SF29">
    <property type="entry name" value="GUSTATORY RECEPTOR 5A FOR TREHALOSE-RELATED"/>
    <property type="match status" value="1"/>
</dbReference>
<dbReference type="Pfam" id="PF08395">
    <property type="entry name" value="7tm_7"/>
    <property type="match status" value="1"/>
</dbReference>
<evidence type="ECO:0000256" key="6">
    <source>
        <dbReference type="SAM" id="Phobius"/>
    </source>
</evidence>
<keyword evidence="5" id="KW-0675">Receptor</keyword>
<evidence type="ECO:0000256" key="5">
    <source>
        <dbReference type="ARBA" id="ARBA00023170"/>
    </source>
</evidence>
<dbReference type="PANTHER" id="PTHR21421">
    <property type="entry name" value="GUSTATORY RECEPTOR"/>
    <property type="match status" value="1"/>
</dbReference>
<keyword evidence="4 6" id="KW-0472">Membrane</keyword>
<organism evidence="7 8">
    <name type="scientific">Mytilus edulis</name>
    <name type="common">Blue mussel</name>
    <dbReference type="NCBI Taxonomy" id="6550"/>
    <lineage>
        <taxon>Eukaryota</taxon>
        <taxon>Metazoa</taxon>
        <taxon>Spiralia</taxon>
        <taxon>Lophotrochozoa</taxon>
        <taxon>Mollusca</taxon>
        <taxon>Bivalvia</taxon>
        <taxon>Autobranchia</taxon>
        <taxon>Pteriomorphia</taxon>
        <taxon>Mytilida</taxon>
        <taxon>Mytiloidea</taxon>
        <taxon>Mytilidae</taxon>
        <taxon>Mytilinae</taxon>
        <taxon>Mytilus</taxon>
    </lineage>
</organism>
<accession>A0A8S3SUW9</accession>
<dbReference type="Proteomes" id="UP000683360">
    <property type="component" value="Unassembled WGS sequence"/>
</dbReference>
<feature type="transmembrane region" description="Helical" evidence="6">
    <location>
        <begin position="283"/>
        <end position="307"/>
    </location>
</feature>
<evidence type="ECO:0000313" key="7">
    <source>
        <dbReference type="EMBL" id="CAG2223408.1"/>
    </source>
</evidence>
<evidence type="ECO:0000256" key="1">
    <source>
        <dbReference type="ARBA" id="ARBA00004141"/>
    </source>
</evidence>
<dbReference type="GO" id="GO:0016020">
    <property type="term" value="C:membrane"/>
    <property type="evidence" value="ECO:0007669"/>
    <property type="project" value="UniProtKB-SubCell"/>
</dbReference>
<keyword evidence="3 6" id="KW-1133">Transmembrane helix</keyword>
<dbReference type="GO" id="GO:0038023">
    <property type="term" value="F:signaling receptor activity"/>
    <property type="evidence" value="ECO:0007669"/>
    <property type="project" value="UniProtKB-ARBA"/>
</dbReference>
<dbReference type="EMBL" id="CAJPWZ010001787">
    <property type="protein sequence ID" value="CAG2223408.1"/>
    <property type="molecule type" value="Genomic_DNA"/>
</dbReference>
<feature type="transmembrane region" description="Helical" evidence="6">
    <location>
        <begin position="313"/>
        <end position="335"/>
    </location>
</feature>
<reference evidence="7" key="1">
    <citation type="submission" date="2021-03" db="EMBL/GenBank/DDBJ databases">
        <authorList>
            <person name="Bekaert M."/>
        </authorList>
    </citation>
    <scope>NUCLEOTIDE SEQUENCE</scope>
</reference>
<comment type="caution">
    <text evidence="7">The sequence shown here is derived from an EMBL/GenBank/DDBJ whole genome shotgun (WGS) entry which is preliminary data.</text>
</comment>
<dbReference type="GO" id="GO:0051606">
    <property type="term" value="P:detection of stimulus"/>
    <property type="evidence" value="ECO:0007669"/>
    <property type="project" value="UniProtKB-ARBA"/>
</dbReference>
<sequence length="450" mass="50430">MPSKIYPFTLARTSIDLIPRKMAWVNQHSFSQSIKPLLWCLKIAGLLPGIPLLGGGNTDSDNNEISPARVRIRSCSGRVYTVYSIVVILILWYNLALSLTAFVSVTQFNGIVCNQIITSMWFLQIAYCAVCNFFVCKHLKVFCVQFDDVAKSINFTNYYFIRKCAIGATVLYVIWMLIAFTFTGLGSYFLAAGNVGGPFGEVSFGVGIIVRIAFLVTYFYFTSTWYLIVASFFVVSLVLTKKFRHFNRNFKKCFEDGKFKGDIETTRMQHEHMSRLLFQADKVFSMYVMSSIGTVIPLIIFTLYFLLFESIDVFSFIATLWSACLSIIQMMVVFLGGGFVNHEAHAALEHVYGIDMNVMGPVHCHQLNVFLSKLTANQIGFTAFGLFTIDKPTIIAVSTYRSCHFGLFTIDKPTTIAFASSIVTYTVVVIQFKPSASDATSSLCNCTLTT</sequence>
<proteinExistence type="predicted"/>
<dbReference type="GO" id="GO:0050909">
    <property type="term" value="P:sensory perception of taste"/>
    <property type="evidence" value="ECO:0007669"/>
    <property type="project" value="InterPro"/>
</dbReference>
<evidence type="ECO:0000256" key="4">
    <source>
        <dbReference type="ARBA" id="ARBA00023136"/>
    </source>
</evidence>
<dbReference type="AlphaFoldDB" id="A0A8S3SUW9"/>
<evidence type="ECO:0008006" key="9">
    <source>
        <dbReference type="Google" id="ProtNLM"/>
    </source>
</evidence>
<feature type="transmembrane region" description="Helical" evidence="6">
    <location>
        <begin position="212"/>
        <end position="239"/>
    </location>
</feature>
<dbReference type="OrthoDB" id="6150177at2759"/>
<keyword evidence="8" id="KW-1185">Reference proteome</keyword>
<feature type="transmembrane region" description="Helical" evidence="6">
    <location>
        <begin position="116"/>
        <end position="135"/>
    </location>
</feature>
<evidence type="ECO:0000256" key="3">
    <source>
        <dbReference type="ARBA" id="ARBA00022989"/>
    </source>
</evidence>
<keyword evidence="2 6" id="KW-0812">Transmembrane</keyword>
<gene>
    <name evidence="7" type="ORF">MEDL_36686</name>
</gene>
<feature type="transmembrane region" description="Helical" evidence="6">
    <location>
        <begin position="170"/>
        <end position="192"/>
    </location>
</feature>
<dbReference type="InterPro" id="IPR013604">
    <property type="entry name" value="7TM_chemorcpt"/>
</dbReference>
<evidence type="ECO:0000313" key="8">
    <source>
        <dbReference type="Proteomes" id="UP000683360"/>
    </source>
</evidence>
<comment type="subcellular location">
    <subcellularLocation>
        <location evidence="1">Membrane</location>
        <topology evidence="1">Multi-pass membrane protein</topology>
    </subcellularLocation>
</comment>
<feature type="transmembrane region" description="Helical" evidence="6">
    <location>
        <begin position="79"/>
        <end position="104"/>
    </location>
</feature>
<protein>
    <recommendedName>
        <fullName evidence="9">Gustatory receptor</fullName>
    </recommendedName>
</protein>
<name>A0A8S3SUW9_MYTED</name>
<evidence type="ECO:0000256" key="2">
    <source>
        <dbReference type="ARBA" id="ARBA00022692"/>
    </source>
</evidence>